<dbReference type="HAMAP" id="MF_00391">
    <property type="entry name" value="Ribosomal_bL34"/>
    <property type="match status" value="1"/>
</dbReference>
<evidence type="ECO:0000256" key="2">
    <source>
        <dbReference type="ARBA" id="ARBA00022980"/>
    </source>
</evidence>
<protein>
    <recommendedName>
        <fullName evidence="4">Large ribosomal subunit protein bL34m</fullName>
    </recommendedName>
    <alternativeName>
        <fullName evidence="5">39S ribosomal protein L34, mitochondrial</fullName>
    </alternativeName>
</protein>
<keyword evidence="2 6" id="KW-0689">Ribosomal protein</keyword>
<evidence type="ECO:0000313" key="6">
    <source>
        <dbReference type="EMBL" id="CDG67759.1"/>
    </source>
</evidence>
<sequence>MNSLTRFAFTFCRETFNRLNNFGSWKSVPFFNSASSALQTRGAKFGMEYQPNNLQRKRKHGFLKRLSTEAGRRVLERRRLKGRRFLSH</sequence>
<dbReference type="GO" id="GO:0006412">
    <property type="term" value="P:translation"/>
    <property type="evidence" value="ECO:0007669"/>
    <property type="project" value="InterPro"/>
</dbReference>
<dbReference type="GO" id="GO:0005762">
    <property type="term" value="C:mitochondrial large ribosomal subunit"/>
    <property type="evidence" value="ECO:0007669"/>
    <property type="project" value="TreeGrafter"/>
</dbReference>
<evidence type="ECO:0000256" key="1">
    <source>
        <dbReference type="ARBA" id="ARBA00010111"/>
    </source>
</evidence>
<gene>
    <name evidence="6" type="primary">MRPL34</name>
</gene>
<dbReference type="InterPro" id="IPR000271">
    <property type="entry name" value="Ribosomal_bL34"/>
</dbReference>
<accession>T2M6K1</accession>
<dbReference type="EMBL" id="HAAD01001527">
    <property type="protein sequence ID" value="CDG67759.1"/>
    <property type="molecule type" value="mRNA"/>
</dbReference>
<dbReference type="PANTHER" id="PTHR14503">
    <property type="entry name" value="MITOCHONDRIAL RIBOSOMAL PROTEIN 34 FAMILY MEMBER"/>
    <property type="match status" value="1"/>
</dbReference>
<name>T2M6K1_HYDVU</name>
<evidence type="ECO:0000256" key="4">
    <source>
        <dbReference type="ARBA" id="ARBA00035274"/>
    </source>
</evidence>
<dbReference type="PANTHER" id="PTHR14503:SF4">
    <property type="entry name" value="LARGE RIBOSOMAL SUBUNIT PROTEIN BL34M"/>
    <property type="match status" value="1"/>
</dbReference>
<evidence type="ECO:0000256" key="3">
    <source>
        <dbReference type="ARBA" id="ARBA00023274"/>
    </source>
</evidence>
<dbReference type="AlphaFoldDB" id="T2M6K1"/>
<dbReference type="GO" id="GO:0003735">
    <property type="term" value="F:structural constituent of ribosome"/>
    <property type="evidence" value="ECO:0007669"/>
    <property type="project" value="InterPro"/>
</dbReference>
<comment type="similarity">
    <text evidence="1">Belongs to the bacterial ribosomal protein bL34 family.</text>
</comment>
<dbReference type="FunFam" id="1.10.287.3980:FF:000001">
    <property type="entry name" value="Mitochondrial ribosomal protein L34"/>
    <property type="match status" value="1"/>
</dbReference>
<keyword evidence="3" id="KW-0687">Ribonucleoprotein</keyword>
<dbReference type="Pfam" id="PF00468">
    <property type="entry name" value="Ribosomal_L34"/>
    <property type="match status" value="1"/>
</dbReference>
<organism evidence="6">
    <name type="scientific">Hydra vulgaris</name>
    <name type="common">Hydra</name>
    <name type="synonym">Hydra attenuata</name>
    <dbReference type="NCBI Taxonomy" id="6087"/>
    <lineage>
        <taxon>Eukaryota</taxon>
        <taxon>Metazoa</taxon>
        <taxon>Cnidaria</taxon>
        <taxon>Hydrozoa</taxon>
        <taxon>Hydroidolina</taxon>
        <taxon>Anthoathecata</taxon>
        <taxon>Aplanulata</taxon>
        <taxon>Hydridae</taxon>
        <taxon>Hydra</taxon>
    </lineage>
</organism>
<evidence type="ECO:0000256" key="5">
    <source>
        <dbReference type="ARBA" id="ARBA00035434"/>
    </source>
</evidence>
<dbReference type="Gene3D" id="1.10.287.3980">
    <property type="match status" value="1"/>
</dbReference>
<proteinExistence type="evidence at transcript level"/>
<dbReference type="NCBIfam" id="TIGR01030">
    <property type="entry name" value="rpmH_bact"/>
    <property type="match status" value="1"/>
</dbReference>
<reference evidence="6" key="1">
    <citation type="journal article" date="2013" name="Genome Biol. Evol.">
        <title>Punctuated emergences of genetic and phenotypic innovations in eumetazoan, bilaterian, euteleostome, and hominidae ancestors.</title>
        <authorList>
            <person name="Wenger Y."/>
            <person name="Galliot B."/>
        </authorList>
    </citation>
    <scope>NUCLEOTIDE SEQUENCE</scope>
    <source>
        <tissue evidence="6">Whole animals</tissue>
    </source>
</reference>